<proteinExistence type="predicted"/>
<dbReference type="Gene3D" id="1.10.3480.10">
    <property type="entry name" value="TorD-like"/>
    <property type="match status" value="1"/>
</dbReference>
<dbReference type="InterPro" id="IPR036411">
    <property type="entry name" value="TorD-like_sf"/>
</dbReference>
<dbReference type="EMBL" id="CP146203">
    <property type="protein sequence ID" value="XBH22001.1"/>
    <property type="molecule type" value="Genomic_DNA"/>
</dbReference>
<organism evidence="2">
    <name type="scientific">Jonesiaceae bacterium BS-20</name>
    <dbReference type="NCBI Taxonomy" id="3120821"/>
    <lineage>
        <taxon>Bacteria</taxon>
        <taxon>Bacillati</taxon>
        <taxon>Actinomycetota</taxon>
        <taxon>Actinomycetes</taxon>
        <taxon>Micrococcales</taxon>
        <taxon>Jonesiaceae</taxon>
    </lineage>
</organism>
<sequence>MTAVTAPTTTPITTPTDTTAAKDVVQSLDLAALAETLDQLTAGFQTLSTFLLRAPNQEVLDQVRTQEMLQDWPGLPGPERTQGIGHLLESAALGETAQEVASDYNSLFVGPERTKAAPYESVHLSKEKLIFEQQTFAVRAAYAEFDLAAPKLNQEPDDHIGLELGFLAMLGQRALDCIADSSAPSSEQPAERSPQELEQQVQELNKVLAAIFSFLDLHVLRWAPAFFTLVNEQAETEFFRGVGALGLGVLEDAARSFNL</sequence>
<dbReference type="PANTHER" id="PTHR34227">
    <property type="entry name" value="CHAPERONE PROTEIN YCDY"/>
    <property type="match status" value="1"/>
</dbReference>
<evidence type="ECO:0000313" key="2">
    <source>
        <dbReference type="EMBL" id="XBH22001.1"/>
    </source>
</evidence>
<evidence type="ECO:0000256" key="1">
    <source>
        <dbReference type="ARBA" id="ARBA00023186"/>
    </source>
</evidence>
<dbReference type="Pfam" id="PF02613">
    <property type="entry name" value="Nitrate_red_del"/>
    <property type="match status" value="1"/>
</dbReference>
<dbReference type="InterPro" id="IPR020945">
    <property type="entry name" value="DMSO/NO3_reduct_chaperone"/>
</dbReference>
<accession>A0AAU7DWY5</accession>
<keyword evidence="1" id="KW-0143">Chaperone</keyword>
<dbReference type="PANTHER" id="PTHR34227:SF1">
    <property type="entry name" value="DIMETHYL SULFOXIDE REDUCTASE CHAPERONE-RELATED"/>
    <property type="match status" value="1"/>
</dbReference>
<dbReference type="SUPFAM" id="SSF89155">
    <property type="entry name" value="TorD-like"/>
    <property type="match status" value="1"/>
</dbReference>
<dbReference type="AlphaFoldDB" id="A0AAU7DWY5"/>
<gene>
    <name evidence="2" type="ORF">V5R04_01875</name>
</gene>
<dbReference type="InterPro" id="IPR050289">
    <property type="entry name" value="TorD/DmsD_chaperones"/>
</dbReference>
<reference evidence="2" key="1">
    <citation type="submission" date="2024-02" db="EMBL/GenBank/DDBJ databases">
        <title>Tomenella chthoni gen. nov. sp. nov., a member of the family Jonesiaceae isolated from bat guano.</title>
        <authorList>
            <person name="Miller S.L."/>
            <person name="King J."/>
            <person name="Sankaranarayanan K."/>
            <person name="Lawson P.A."/>
        </authorList>
    </citation>
    <scope>NUCLEOTIDE SEQUENCE</scope>
    <source>
        <strain evidence="2">BS-20</strain>
    </source>
</reference>
<name>A0AAU7DWY5_9MICO</name>
<protein>
    <submittedName>
        <fullName evidence="2">Molecular chaperone TorD family protein</fullName>
    </submittedName>
</protein>